<keyword evidence="1" id="KW-1133">Transmembrane helix</keyword>
<proteinExistence type="predicted"/>
<dbReference type="AlphaFoldDB" id="A0A2R4BIT3"/>
<evidence type="ECO:0000256" key="1">
    <source>
        <dbReference type="SAM" id="Phobius"/>
    </source>
</evidence>
<sequence length="123" mass="13767">MKTAAQTTFAQYLGRTLGRAWRNCVRLDRRAHGRLLTRGWAPGAAKTVLLVVKLAAIGILLYTAFWLALLLVFALAGAWILLNDNGSYDEEQKTEWRYGPAGYGLYTSNDQRIDPHDPDDDQA</sequence>
<protein>
    <submittedName>
        <fullName evidence="2">DUF3742 protein</fullName>
    </submittedName>
</protein>
<accession>A0A2R4BIT3</accession>
<dbReference type="Proteomes" id="UP000241885">
    <property type="component" value="Chromosome"/>
</dbReference>
<gene>
    <name evidence="2" type="ORF">Tharo_0279</name>
</gene>
<keyword evidence="1" id="KW-0472">Membrane</keyword>
<name>A0A2R4BIT3_THAAR</name>
<dbReference type="Pfam" id="PF12553">
    <property type="entry name" value="DUF3742"/>
    <property type="match status" value="1"/>
</dbReference>
<dbReference type="InterPro" id="IPR022213">
    <property type="entry name" value="DUF3742"/>
</dbReference>
<dbReference type="EMBL" id="CP028339">
    <property type="protein sequence ID" value="AVR87230.1"/>
    <property type="molecule type" value="Genomic_DNA"/>
</dbReference>
<evidence type="ECO:0000313" key="3">
    <source>
        <dbReference type="Proteomes" id="UP000241885"/>
    </source>
</evidence>
<reference evidence="2 3" key="1">
    <citation type="submission" date="2018-03" db="EMBL/GenBank/DDBJ databases">
        <title>Complete genome sequence of Thauera aromatica, a model organism for studying aromatic compound degradation under denitrifying conditions.</title>
        <authorList>
            <person name="Lo H.-Y."/>
            <person name="Goris T."/>
            <person name="Boll M."/>
            <person name="Mueller J.A."/>
        </authorList>
    </citation>
    <scope>NUCLEOTIDE SEQUENCE [LARGE SCALE GENOMIC DNA]</scope>
    <source>
        <strain evidence="2 3">K172</strain>
    </source>
</reference>
<keyword evidence="3" id="KW-1185">Reference proteome</keyword>
<organism evidence="2 3">
    <name type="scientific">Thauera aromatica K172</name>
    <dbReference type="NCBI Taxonomy" id="44139"/>
    <lineage>
        <taxon>Bacteria</taxon>
        <taxon>Pseudomonadati</taxon>
        <taxon>Pseudomonadota</taxon>
        <taxon>Betaproteobacteria</taxon>
        <taxon>Rhodocyclales</taxon>
        <taxon>Zoogloeaceae</taxon>
        <taxon>Thauera</taxon>
    </lineage>
</organism>
<dbReference type="OrthoDB" id="8454876at2"/>
<keyword evidence="1" id="KW-0812">Transmembrane</keyword>
<evidence type="ECO:0000313" key="2">
    <source>
        <dbReference type="EMBL" id="AVR87230.1"/>
    </source>
</evidence>
<dbReference type="RefSeq" id="WP_107219670.1">
    <property type="nucleotide sequence ID" value="NZ_CP028339.1"/>
</dbReference>
<dbReference type="KEGG" id="tak:Tharo_0279"/>
<feature type="transmembrane region" description="Helical" evidence="1">
    <location>
        <begin position="59"/>
        <end position="82"/>
    </location>
</feature>